<feature type="transmembrane region" description="Helical" evidence="6">
    <location>
        <begin position="351"/>
        <end position="370"/>
    </location>
</feature>
<dbReference type="EMBL" id="JRAI01000002">
    <property type="protein sequence ID" value="KGN88276.1"/>
    <property type="molecule type" value="Genomic_DNA"/>
</dbReference>
<evidence type="ECO:0000313" key="8">
    <source>
        <dbReference type="Proteomes" id="UP000030130"/>
    </source>
</evidence>
<protein>
    <recommendedName>
        <fullName evidence="9">Polysaccharide biosynthesis protein</fullName>
    </recommendedName>
</protein>
<reference evidence="7 8" key="1">
    <citation type="submission" date="2014-08" db="EMBL/GenBank/DDBJ databases">
        <title>Porphyromonas gulae strain:COT-052_OH1451 Genome sequencing.</title>
        <authorList>
            <person name="Wallis C."/>
            <person name="Deusch O."/>
            <person name="O'Flynn C."/>
            <person name="Davis I."/>
            <person name="Jospin G."/>
            <person name="Darling A.E."/>
            <person name="Coil D.A."/>
            <person name="Alexiev A."/>
            <person name="Horsfall A."/>
            <person name="Kirkwood N."/>
            <person name="Harris S."/>
            <person name="Eisen J.A."/>
        </authorList>
    </citation>
    <scope>NUCLEOTIDE SEQUENCE [LARGE SCALE GENOMIC DNA]</scope>
    <source>
        <strain evidence="8">COT-052 OH1451</strain>
    </source>
</reference>
<dbReference type="RefSeq" id="WP_160216953.1">
    <property type="nucleotide sequence ID" value="NZ_JRAI01000002.1"/>
</dbReference>
<keyword evidence="5 6" id="KW-0472">Membrane</keyword>
<feature type="transmembrane region" description="Helical" evidence="6">
    <location>
        <begin position="408"/>
        <end position="432"/>
    </location>
</feature>
<feature type="transmembrane region" description="Helical" evidence="6">
    <location>
        <begin position="130"/>
        <end position="151"/>
    </location>
</feature>
<dbReference type="GO" id="GO:0015297">
    <property type="term" value="F:antiporter activity"/>
    <property type="evidence" value="ECO:0007669"/>
    <property type="project" value="InterPro"/>
</dbReference>
<keyword evidence="2" id="KW-1003">Cell membrane</keyword>
<feature type="transmembrane region" description="Helical" evidence="6">
    <location>
        <begin position="310"/>
        <end position="331"/>
    </location>
</feature>
<feature type="transmembrane region" description="Helical" evidence="6">
    <location>
        <begin position="469"/>
        <end position="491"/>
    </location>
</feature>
<evidence type="ECO:0000256" key="1">
    <source>
        <dbReference type="ARBA" id="ARBA00004651"/>
    </source>
</evidence>
<accession>A0A0A2FB67</accession>
<evidence type="ECO:0000256" key="6">
    <source>
        <dbReference type="SAM" id="Phobius"/>
    </source>
</evidence>
<dbReference type="InterPro" id="IPR002528">
    <property type="entry name" value="MATE_fam"/>
</dbReference>
<evidence type="ECO:0008006" key="9">
    <source>
        <dbReference type="Google" id="ProtNLM"/>
    </source>
</evidence>
<feature type="transmembrane region" description="Helical" evidence="6">
    <location>
        <begin position="444"/>
        <end position="463"/>
    </location>
</feature>
<comment type="subcellular location">
    <subcellularLocation>
        <location evidence="1">Cell membrane</location>
        <topology evidence="1">Multi-pass membrane protein</topology>
    </subcellularLocation>
</comment>
<dbReference type="PANTHER" id="PTHR30250">
    <property type="entry name" value="PST FAMILY PREDICTED COLANIC ACID TRANSPORTER"/>
    <property type="match status" value="1"/>
</dbReference>
<feature type="transmembrane region" description="Helical" evidence="6">
    <location>
        <begin position="382"/>
        <end position="402"/>
    </location>
</feature>
<feature type="transmembrane region" description="Helical" evidence="6">
    <location>
        <begin position="163"/>
        <end position="186"/>
    </location>
</feature>
<evidence type="ECO:0000313" key="7">
    <source>
        <dbReference type="EMBL" id="KGN88276.1"/>
    </source>
</evidence>
<evidence type="ECO:0000256" key="3">
    <source>
        <dbReference type="ARBA" id="ARBA00022692"/>
    </source>
</evidence>
<dbReference type="GO" id="GO:0042910">
    <property type="term" value="F:xenobiotic transmembrane transporter activity"/>
    <property type="evidence" value="ECO:0007669"/>
    <property type="project" value="InterPro"/>
</dbReference>
<dbReference type="OrthoDB" id="5365632at2"/>
<feature type="transmembrane region" description="Helical" evidence="6">
    <location>
        <begin position="47"/>
        <end position="69"/>
    </location>
</feature>
<organism evidence="7 8">
    <name type="scientific">Porphyromonas gulae</name>
    <dbReference type="NCBI Taxonomy" id="111105"/>
    <lineage>
        <taxon>Bacteria</taxon>
        <taxon>Pseudomonadati</taxon>
        <taxon>Bacteroidota</taxon>
        <taxon>Bacteroidia</taxon>
        <taxon>Bacteroidales</taxon>
        <taxon>Porphyromonadaceae</taxon>
        <taxon>Porphyromonas</taxon>
    </lineage>
</organism>
<dbReference type="Pfam" id="PF01554">
    <property type="entry name" value="MatE"/>
    <property type="match status" value="1"/>
</dbReference>
<keyword evidence="4 6" id="KW-1133">Transmembrane helix</keyword>
<evidence type="ECO:0000256" key="4">
    <source>
        <dbReference type="ARBA" id="ARBA00022989"/>
    </source>
</evidence>
<comment type="caution">
    <text evidence="7">The sequence shown here is derived from an EMBL/GenBank/DDBJ whole genome shotgun (WGS) entry which is preliminary data.</text>
</comment>
<dbReference type="AlphaFoldDB" id="A0A0A2FB67"/>
<feature type="transmembrane region" description="Helical" evidence="6">
    <location>
        <begin position="192"/>
        <end position="212"/>
    </location>
</feature>
<evidence type="ECO:0000256" key="2">
    <source>
        <dbReference type="ARBA" id="ARBA00022475"/>
    </source>
</evidence>
<name>A0A0A2FB67_9PORP</name>
<dbReference type="InterPro" id="IPR050833">
    <property type="entry name" value="Poly_Biosynth_Transport"/>
</dbReference>
<feature type="transmembrane region" description="Helical" evidence="6">
    <location>
        <begin position="20"/>
        <end position="41"/>
    </location>
</feature>
<dbReference type="PANTHER" id="PTHR30250:SF26">
    <property type="entry name" value="PSMA PROTEIN"/>
    <property type="match status" value="1"/>
</dbReference>
<proteinExistence type="predicted"/>
<evidence type="ECO:0000256" key="5">
    <source>
        <dbReference type="ARBA" id="ARBA00023136"/>
    </source>
</evidence>
<dbReference type="GO" id="GO:0005886">
    <property type="term" value="C:plasma membrane"/>
    <property type="evidence" value="ECO:0007669"/>
    <property type="project" value="UniProtKB-SubCell"/>
</dbReference>
<keyword evidence="3 6" id="KW-0812">Transmembrane</keyword>
<dbReference type="Proteomes" id="UP000030130">
    <property type="component" value="Unassembled WGS sequence"/>
</dbReference>
<gene>
    <name evidence="7" type="ORF">HR08_00320</name>
</gene>
<sequence length="516" mass="57603">MEKDRHISGGKQVARNATFLFIRLLLVMAVTFYTSRLIYEALGVEDYGIYVLIGGLGLSFIFFSSSLSNAAQRFLAYAIGQNDIEEAKRIVGASLLIHISLAVIAMIVGEAVGLYLIHHSLKIPPERITAALWVYHLTILSLSFYLVGAVYESILIARENMRLYAYLGILEALLKLVLAALLFVLPGDKLELYAALFIGTVLILKGVLVLLVRRLYPEARVWIFKDKAVLARMGSFIGWNGFATLVWSINNQGTDVVLNIFFGPIVNAARGIANQINSAVGSFTFNFFSAVHPQIVKSYANGNIPYFKRLVFSSSRFGYYLMLMLSLPLMLRMDYVLKLWLNDVPAEASDFAIWILIYALVNVLSSPPWFGMQAVGHIRRFIIVGSIISMLALPAMYVAFLFGLEALWAIKILAAVRVLYVLGGYEVLCRFVSALDWQAYIKEVIGPVLAVSAIATLSCFGLHRLVPDGLWGLMLLVCLSTLANMVIIWVLGIRSNERTMALLWLKNKFSLIFRKR</sequence>
<feature type="transmembrane region" description="Helical" evidence="6">
    <location>
        <begin position="90"/>
        <end position="118"/>
    </location>
</feature>